<reference evidence="7" key="1">
    <citation type="journal article" date="2020" name="New Phytol.">
        <title>Comparative genomics reveals dynamic genome evolution in host specialist ectomycorrhizal fungi.</title>
        <authorList>
            <person name="Lofgren L.A."/>
            <person name="Nguyen N.H."/>
            <person name="Vilgalys R."/>
            <person name="Ruytinx J."/>
            <person name="Liao H.L."/>
            <person name="Branco S."/>
            <person name="Kuo A."/>
            <person name="LaButti K."/>
            <person name="Lipzen A."/>
            <person name="Andreopoulos W."/>
            <person name="Pangilinan J."/>
            <person name="Riley R."/>
            <person name="Hundley H."/>
            <person name="Na H."/>
            <person name="Barry K."/>
            <person name="Grigoriev I.V."/>
            <person name="Stajich J.E."/>
            <person name="Kennedy P.G."/>
        </authorList>
    </citation>
    <scope>NUCLEOTIDE SEQUENCE</scope>
    <source>
        <strain evidence="7">FC203</strain>
    </source>
</reference>
<proteinExistence type="predicted"/>
<name>A0AAD4DVV3_9AGAM</name>
<dbReference type="GeneID" id="64664781"/>
<evidence type="ECO:0000256" key="3">
    <source>
        <dbReference type="ARBA" id="ARBA00022827"/>
    </source>
</evidence>
<keyword evidence="3" id="KW-0274">FAD</keyword>
<dbReference type="InterPro" id="IPR001709">
    <property type="entry name" value="Flavoprot_Pyr_Nucl_cyt_Rdtase"/>
</dbReference>
<feature type="domain" description="Oxidoreductase FAD/NAD(P)-binding" evidence="5">
    <location>
        <begin position="124"/>
        <end position="202"/>
    </location>
</feature>
<evidence type="ECO:0008006" key="9">
    <source>
        <dbReference type="Google" id="ProtNLM"/>
    </source>
</evidence>
<keyword evidence="4" id="KW-0560">Oxidoreductase</keyword>
<evidence type="ECO:0000313" key="7">
    <source>
        <dbReference type="EMBL" id="KAG1894557.1"/>
    </source>
</evidence>
<comment type="cofactor">
    <cofactor evidence="1">
        <name>FAD</name>
        <dbReference type="ChEBI" id="CHEBI:57692"/>
    </cofactor>
</comment>
<dbReference type="Proteomes" id="UP001195769">
    <property type="component" value="Unassembled WGS sequence"/>
</dbReference>
<keyword evidence="2" id="KW-0285">Flavoprotein</keyword>
<keyword evidence="8" id="KW-1185">Reference proteome</keyword>
<protein>
    <recommendedName>
        <fullName evidence="9">FAD-binding FR-type domain-containing protein</fullName>
    </recommendedName>
</protein>
<dbReference type="GO" id="GO:0010181">
    <property type="term" value="F:FMN binding"/>
    <property type="evidence" value="ECO:0007669"/>
    <property type="project" value="TreeGrafter"/>
</dbReference>
<dbReference type="SUPFAM" id="SSF52343">
    <property type="entry name" value="Ferredoxin reductase-like, C-terminal NADP-linked domain"/>
    <property type="match status" value="1"/>
</dbReference>
<dbReference type="InterPro" id="IPR017938">
    <property type="entry name" value="Riboflavin_synthase-like_b-brl"/>
</dbReference>
<dbReference type="EMBL" id="JABBWK010000078">
    <property type="protein sequence ID" value="KAG1894557.1"/>
    <property type="molecule type" value="Genomic_DNA"/>
</dbReference>
<dbReference type="RefSeq" id="XP_041220133.1">
    <property type="nucleotide sequence ID" value="XM_041370483.1"/>
</dbReference>
<evidence type="ECO:0000256" key="4">
    <source>
        <dbReference type="ARBA" id="ARBA00023002"/>
    </source>
</evidence>
<dbReference type="InterPro" id="IPR023173">
    <property type="entry name" value="NADPH_Cyt_P450_Rdtase_alpha"/>
</dbReference>
<dbReference type="Gene3D" id="3.40.50.80">
    <property type="entry name" value="Nucleotide-binding domain of ferredoxin-NADP reductase (FNR) module"/>
    <property type="match status" value="2"/>
</dbReference>
<gene>
    <name evidence="7" type="ORF">F5891DRAFT_1281563</name>
</gene>
<dbReference type="AlphaFoldDB" id="A0AAD4DVV3"/>
<dbReference type="SUPFAM" id="SSF63380">
    <property type="entry name" value="Riboflavin synthase domain-like"/>
    <property type="match status" value="1"/>
</dbReference>
<dbReference type="InterPro" id="IPR039261">
    <property type="entry name" value="FNR_nucleotide-bd"/>
</dbReference>
<dbReference type="PANTHER" id="PTHR19384:SF10">
    <property type="entry name" value="NADPH-DEPENDENT DIFLAVIN OXIDOREDUCTASE 1"/>
    <property type="match status" value="1"/>
</dbReference>
<dbReference type="InterPro" id="IPR001433">
    <property type="entry name" value="OxRdtase_FAD/NAD-bd"/>
</dbReference>
<dbReference type="InterPro" id="IPR003097">
    <property type="entry name" value="CysJ-like_FAD-binding"/>
</dbReference>
<sequence>MLCHAAFFFQLLRYFATDELEREKLDEFVSIEGADEMYDYCQRVRRTTWEVLSEFRSARIPGEYVFDLFPPLRPREFSIASSIEFHPREILCCYRLQLGDTLRIGLRKGFISLPTNSNTPVVCVGPGTGIAPMRAVIEQRIHKGHTNTTLYFGCRSAHKDQHYHTEWESHAEERKLRYRVACSRDGPEGVKRISSNKMPTAVREAVRGAVERFGGKSNAEAVEYVAAMEREGRLIEECWS</sequence>
<dbReference type="Pfam" id="PF00667">
    <property type="entry name" value="FAD_binding_1"/>
    <property type="match status" value="1"/>
</dbReference>
<dbReference type="Gene3D" id="2.40.30.10">
    <property type="entry name" value="Translation factors"/>
    <property type="match status" value="1"/>
</dbReference>
<dbReference type="GO" id="GO:0005829">
    <property type="term" value="C:cytosol"/>
    <property type="evidence" value="ECO:0007669"/>
    <property type="project" value="TreeGrafter"/>
</dbReference>
<accession>A0AAD4DVV3</accession>
<dbReference type="PRINTS" id="PR00371">
    <property type="entry name" value="FPNCR"/>
</dbReference>
<evidence type="ECO:0000259" key="5">
    <source>
        <dbReference type="Pfam" id="PF00175"/>
    </source>
</evidence>
<dbReference type="PANTHER" id="PTHR19384">
    <property type="entry name" value="NITRIC OXIDE SYNTHASE-RELATED"/>
    <property type="match status" value="1"/>
</dbReference>
<dbReference type="GO" id="GO:0050660">
    <property type="term" value="F:flavin adenine dinucleotide binding"/>
    <property type="evidence" value="ECO:0007669"/>
    <property type="project" value="TreeGrafter"/>
</dbReference>
<evidence type="ECO:0000256" key="1">
    <source>
        <dbReference type="ARBA" id="ARBA00001974"/>
    </source>
</evidence>
<feature type="domain" description="Sulfite reductase [NADPH] flavoprotein alpha-component-like FAD-binding" evidence="6">
    <location>
        <begin position="8"/>
        <end position="91"/>
    </location>
</feature>
<organism evidence="7 8">
    <name type="scientific">Suillus fuscotomentosus</name>
    <dbReference type="NCBI Taxonomy" id="1912939"/>
    <lineage>
        <taxon>Eukaryota</taxon>
        <taxon>Fungi</taxon>
        <taxon>Dikarya</taxon>
        <taxon>Basidiomycota</taxon>
        <taxon>Agaricomycotina</taxon>
        <taxon>Agaricomycetes</taxon>
        <taxon>Agaricomycetidae</taxon>
        <taxon>Boletales</taxon>
        <taxon>Suillineae</taxon>
        <taxon>Suillaceae</taxon>
        <taxon>Suillus</taxon>
    </lineage>
</organism>
<evidence type="ECO:0000313" key="8">
    <source>
        <dbReference type="Proteomes" id="UP001195769"/>
    </source>
</evidence>
<comment type="caution">
    <text evidence="7">The sequence shown here is derived from an EMBL/GenBank/DDBJ whole genome shotgun (WGS) entry which is preliminary data.</text>
</comment>
<evidence type="ECO:0000256" key="2">
    <source>
        <dbReference type="ARBA" id="ARBA00022630"/>
    </source>
</evidence>
<evidence type="ECO:0000259" key="6">
    <source>
        <dbReference type="Pfam" id="PF00667"/>
    </source>
</evidence>
<dbReference type="Gene3D" id="1.20.990.10">
    <property type="entry name" value="NADPH-cytochrome p450 Reductase, Chain A, domain 3"/>
    <property type="match status" value="1"/>
</dbReference>
<dbReference type="Pfam" id="PF00175">
    <property type="entry name" value="NAD_binding_1"/>
    <property type="match status" value="1"/>
</dbReference>
<dbReference type="GO" id="GO:0016491">
    <property type="term" value="F:oxidoreductase activity"/>
    <property type="evidence" value="ECO:0007669"/>
    <property type="project" value="UniProtKB-KW"/>
</dbReference>